<dbReference type="EMBL" id="LRBV02000010">
    <property type="status" value="NOT_ANNOTATED_CDS"/>
    <property type="molecule type" value="Genomic_DNA"/>
</dbReference>
<feature type="domain" description="DUF3444" evidence="1">
    <location>
        <begin position="276"/>
        <end position="459"/>
    </location>
</feature>
<keyword evidence="3" id="KW-1185">Reference proteome</keyword>
<dbReference type="InterPro" id="IPR024593">
    <property type="entry name" value="DUF3444"/>
</dbReference>
<dbReference type="Pfam" id="PF11926">
    <property type="entry name" value="DUF3444"/>
    <property type="match status" value="1"/>
</dbReference>
<dbReference type="InParanoid" id="A0A7N2RBA4"/>
<protein>
    <recommendedName>
        <fullName evidence="1">DUF3444 domain-containing protein</fullName>
    </recommendedName>
</protein>
<sequence length="484" mass="55587">MQLYSANWELFTSTLTVTLPWELKDRRKKRKGITYSWHKSFFQQLITLAQCWLSVTFYLRPISSLLVMELITTGVLQLPSSTFHAVKSCYQSLHTLLQPIKTKFPGTELALKLVEDAFSMLSNREKRSAYAQVACNSARSVLVTWLKPIPISDGERRWCDAGLPVACGSFDLNAEMNDGENWPMVSSHKCSWIHGVTDEQYLPQKRFKGGEIDKVVDGMFELDQFPMPDIMCLEIDSQKAPKNGNASSFSRSIPLRGLPSLKSSPEDKLLKPSWSSNDFATGQVWAVYSGKDFLPRQYTRIDDIIYESQVCLTFLEPLPILDDEIDWKKENIPIVCGKFKVSGTSVNLEMSQFSYLVYSVKSNDEPFYRIYPIKGEIWAMYKNWNSKWKRSDYENCQCQVVQILSNLCEREEITIVRLEEVKGCLTFFHQKQFDGFDLTHAVSQSAMLGFYRIPTFRVPGIGRYGIPESSWHLELIALPPKQRI</sequence>
<reference evidence="2 3" key="1">
    <citation type="journal article" date="2016" name="G3 (Bethesda)">
        <title>First Draft Assembly and Annotation of the Genome of a California Endemic Oak Quercus lobata Nee (Fagaceae).</title>
        <authorList>
            <person name="Sork V.L."/>
            <person name="Fitz-Gibbon S.T."/>
            <person name="Puiu D."/>
            <person name="Crepeau M."/>
            <person name="Gugger P.F."/>
            <person name="Sherman R."/>
            <person name="Stevens K."/>
            <person name="Langley C.H."/>
            <person name="Pellegrini M."/>
            <person name="Salzberg S.L."/>
        </authorList>
    </citation>
    <scope>NUCLEOTIDE SEQUENCE [LARGE SCALE GENOMIC DNA]</scope>
    <source>
        <strain evidence="2 3">cv. SW786</strain>
    </source>
</reference>
<dbReference type="Gramene" id="QL10p000720:mrna">
    <property type="protein sequence ID" value="QL10p000720:mrna"/>
    <property type="gene ID" value="QL10p000720"/>
</dbReference>
<dbReference type="Proteomes" id="UP000594261">
    <property type="component" value="Chromosome 10"/>
</dbReference>
<evidence type="ECO:0000313" key="2">
    <source>
        <dbReference type="EnsemblPlants" id="QL10p000720:mrna"/>
    </source>
</evidence>
<dbReference type="AlphaFoldDB" id="A0A7N2RBA4"/>
<dbReference type="InterPro" id="IPR036869">
    <property type="entry name" value="J_dom_sf"/>
</dbReference>
<reference evidence="2" key="2">
    <citation type="submission" date="2021-01" db="UniProtKB">
        <authorList>
            <consortium name="EnsemblPlants"/>
        </authorList>
    </citation>
    <scope>IDENTIFICATION</scope>
</reference>
<evidence type="ECO:0000259" key="1">
    <source>
        <dbReference type="Pfam" id="PF11926"/>
    </source>
</evidence>
<dbReference type="EnsemblPlants" id="QL10p000720:mrna">
    <property type="protein sequence ID" value="QL10p000720:mrna"/>
    <property type="gene ID" value="QL10p000720"/>
</dbReference>
<organism evidence="2 3">
    <name type="scientific">Quercus lobata</name>
    <name type="common">Valley oak</name>
    <dbReference type="NCBI Taxonomy" id="97700"/>
    <lineage>
        <taxon>Eukaryota</taxon>
        <taxon>Viridiplantae</taxon>
        <taxon>Streptophyta</taxon>
        <taxon>Embryophyta</taxon>
        <taxon>Tracheophyta</taxon>
        <taxon>Spermatophyta</taxon>
        <taxon>Magnoliopsida</taxon>
        <taxon>eudicotyledons</taxon>
        <taxon>Gunneridae</taxon>
        <taxon>Pentapetalae</taxon>
        <taxon>rosids</taxon>
        <taxon>fabids</taxon>
        <taxon>Fagales</taxon>
        <taxon>Fagaceae</taxon>
        <taxon>Quercus</taxon>
    </lineage>
</organism>
<dbReference type="PANTHER" id="PTHR47374">
    <property type="entry name" value="ENDOSOME ANTIGEN-LIKE PROTEIN, PUTATIVE (DUF3444)-RELATED"/>
    <property type="match status" value="1"/>
</dbReference>
<proteinExistence type="predicted"/>
<dbReference type="PANTHER" id="PTHR47374:SF10">
    <property type="entry name" value="HEAT SHOCK N-TERMINAL DOMAIN-CONTAINING PROTEIN, PUTATIVE-RELATED"/>
    <property type="match status" value="1"/>
</dbReference>
<accession>A0A7N2RBA4</accession>
<evidence type="ECO:0000313" key="3">
    <source>
        <dbReference type="Proteomes" id="UP000594261"/>
    </source>
</evidence>
<name>A0A7N2RBA4_QUELO</name>
<dbReference type="SUPFAM" id="SSF46565">
    <property type="entry name" value="Chaperone J-domain"/>
    <property type="match status" value="1"/>
</dbReference>